<keyword evidence="1" id="KW-0472">Membrane</keyword>
<feature type="transmembrane region" description="Helical" evidence="1">
    <location>
        <begin position="336"/>
        <end position="362"/>
    </location>
</feature>
<keyword evidence="3" id="KW-1185">Reference proteome</keyword>
<keyword evidence="1" id="KW-1133">Transmembrane helix</keyword>
<proteinExistence type="predicted"/>
<evidence type="ECO:0000313" key="2">
    <source>
        <dbReference type="EMBL" id="PSH61798.1"/>
    </source>
</evidence>
<feature type="transmembrane region" description="Helical" evidence="1">
    <location>
        <begin position="302"/>
        <end position="324"/>
    </location>
</feature>
<gene>
    <name evidence="2" type="ORF">CU103_20950</name>
</gene>
<dbReference type="Proteomes" id="UP000241764">
    <property type="component" value="Unassembled WGS sequence"/>
</dbReference>
<dbReference type="EMBL" id="PGGM01000011">
    <property type="protein sequence ID" value="PSH61798.1"/>
    <property type="molecule type" value="Genomic_DNA"/>
</dbReference>
<feature type="transmembrane region" description="Helical" evidence="1">
    <location>
        <begin position="374"/>
        <end position="395"/>
    </location>
</feature>
<evidence type="ECO:0008006" key="4">
    <source>
        <dbReference type="Google" id="ProtNLM"/>
    </source>
</evidence>
<keyword evidence="1" id="KW-0812">Transmembrane</keyword>
<evidence type="ECO:0000313" key="3">
    <source>
        <dbReference type="Proteomes" id="UP000241764"/>
    </source>
</evidence>
<feature type="transmembrane region" description="Helical" evidence="1">
    <location>
        <begin position="235"/>
        <end position="258"/>
    </location>
</feature>
<dbReference type="AlphaFoldDB" id="A0A2P7B5Q8"/>
<feature type="transmembrane region" description="Helical" evidence="1">
    <location>
        <begin position="434"/>
        <end position="454"/>
    </location>
</feature>
<name>A0A2P7B5Q8_9HYPH</name>
<feature type="transmembrane region" description="Helical" evidence="1">
    <location>
        <begin position="181"/>
        <end position="198"/>
    </location>
</feature>
<comment type="caution">
    <text evidence="2">The sequence shown here is derived from an EMBL/GenBank/DDBJ whole genome shotgun (WGS) entry which is preliminary data.</text>
</comment>
<reference evidence="3" key="1">
    <citation type="submission" date="2017-11" db="EMBL/GenBank/DDBJ databases">
        <authorList>
            <person name="Kuznetsova I."/>
            <person name="Sazanova A."/>
            <person name="Chirak E."/>
            <person name="Safronova V."/>
            <person name="Willems A."/>
        </authorList>
    </citation>
    <scope>NUCLEOTIDE SEQUENCE [LARGE SCALE GENOMIC DNA]</scope>
    <source>
        <strain evidence="3">CCBAU 03422</strain>
    </source>
</reference>
<sequence length="785" mass="84945">MPPYRCKMKRPELTQILLVAVALGGAIALYAPYLSAHWSISPFGDTIYLTGPLFCDISRSVMAGVSPLMNWSTFEALNYNPHVAPYYPFYLFGWLDFCSATAAAQATDIIVIVHVAIFSITMTSLIRATGAGLVASIGGAAIAATLPNTYTISNFPTFIAAAAWLPLATEGIVRLYYHRQFALGALLLAAGTSAMLTAGPGTNLLSALVLIGLVLTVDTLVRLAASKEGAIGHRLAAALIAAAGITAILCLASTINLFSHISEIIRWTRSGAVVGQAGTTNITEILTEQQSWRDLPQLLVPINLHFAAGYYLLGPAAALLAFLGAVRGWSKPVVRVFAILVILSIVLVFLSPSKVVLLWALIPGLSHTRHLSLVATPLAVGISVLTAHGLASLLYDIPKQQQRSMVLRIGCLAILVASVIAVMSTATLRSVYPIWFLGVITALSAILFAVLTWIRSGMMRRLGAAFLLVLQFAFVVGSMPRFDGTPAVVRTELWRSIEAALDHIRKSDPDPGRIAMHTSIESGDPTDVKSKGRDLNYLKAGTAATYMGFTTFSHYTSPRIYWKFRHEIGLVGKSNFGPYGGKYLLSMVPLPDTLGKEVFRTGAIGVFLLNRQRPLVATICPKPDELKAPDASNLKTPPGQLPLLEGALVQAVIGFQDGRDDCPADLAVPPSRIDREANALDFSIPPGPERILVISMPPYSSWQLWVGGRRLPLYNLREQQVVAFVPANVSGRAMLRYRPNTYEWRVRISELGWVVVMLTIVGVLVWPRLRSNPSPPTPKLNGSWV</sequence>
<feature type="transmembrane region" description="Helical" evidence="1">
    <location>
        <begin position="152"/>
        <end position="169"/>
    </location>
</feature>
<organism evidence="2 3">
    <name type="scientific">Phyllobacterium sophorae</name>
    <dbReference type="NCBI Taxonomy" id="1520277"/>
    <lineage>
        <taxon>Bacteria</taxon>
        <taxon>Pseudomonadati</taxon>
        <taxon>Pseudomonadota</taxon>
        <taxon>Alphaproteobacteria</taxon>
        <taxon>Hyphomicrobiales</taxon>
        <taxon>Phyllobacteriaceae</taxon>
        <taxon>Phyllobacterium</taxon>
    </lineage>
</organism>
<feature type="transmembrane region" description="Helical" evidence="1">
    <location>
        <begin position="89"/>
        <end position="118"/>
    </location>
</feature>
<accession>A0A2P7B5Q8</accession>
<feature type="transmembrane region" description="Helical" evidence="1">
    <location>
        <begin position="407"/>
        <end position="428"/>
    </location>
</feature>
<evidence type="ECO:0000256" key="1">
    <source>
        <dbReference type="SAM" id="Phobius"/>
    </source>
</evidence>
<protein>
    <recommendedName>
        <fullName evidence="4">YfhO family protein</fullName>
    </recommendedName>
</protein>
<feature type="transmembrane region" description="Helical" evidence="1">
    <location>
        <begin position="751"/>
        <end position="769"/>
    </location>
</feature>
<feature type="transmembrane region" description="Helical" evidence="1">
    <location>
        <begin position="204"/>
        <end position="223"/>
    </location>
</feature>